<feature type="compositionally biased region" description="Low complexity" evidence="1">
    <location>
        <begin position="91"/>
        <end position="101"/>
    </location>
</feature>
<feature type="compositionally biased region" description="Low complexity" evidence="1">
    <location>
        <begin position="1"/>
        <end position="24"/>
    </location>
</feature>
<evidence type="ECO:0000256" key="1">
    <source>
        <dbReference type="SAM" id="MobiDB-lite"/>
    </source>
</evidence>
<dbReference type="OrthoDB" id="4951483at2"/>
<evidence type="ECO:0000313" key="3">
    <source>
        <dbReference type="Proteomes" id="UP000323856"/>
    </source>
</evidence>
<comment type="caution">
    <text evidence="2">The sequence shown here is derived from an EMBL/GenBank/DDBJ whole genome shotgun (WGS) entry which is preliminary data.</text>
</comment>
<reference evidence="2 3" key="1">
    <citation type="submission" date="2019-07" db="EMBL/GenBank/DDBJ databases">
        <title>Analysis of the biochemical properties, biological activity and biotechnological potential of siderophores and biosurfactants produced by Antarctic psychrotolerant bacteria.</title>
        <authorList>
            <person name="Styczynski M."/>
            <person name="Krucon T."/>
            <person name="Decewicz P."/>
            <person name="Dziewit L."/>
        </authorList>
    </citation>
    <scope>NUCLEOTIDE SEQUENCE [LARGE SCALE GENOMIC DNA]</scope>
    <source>
        <strain evidence="2 3">ANT_H27</strain>
    </source>
</reference>
<accession>A0A5B0EJN0</accession>
<dbReference type="EMBL" id="VOBL01000005">
    <property type="protein sequence ID" value="KAA0977940.1"/>
    <property type="molecule type" value="Genomic_DNA"/>
</dbReference>
<feature type="region of interest" description="Disordered" evidence="1">
    <location>
        <begin position="1"/>
        <end position="135"/>
    </location>
</feature>
<gene>
    <name evidence="2" type="ORF">FQ154_06700</name>
</gene>
<protein>
    <submittedName>
        <fullName evidence="2">Uncharacterized protein</fullName>
    </submittedName>
</protein>
<dbReference type="RefSeq" id="WP_149619105.1">
    <property type="nucleotide sequence ID" value="NZ_VOBL01000005.1"/>
</dbReference>
<sequence length="135" mass="14502">MPDPDQAQDQAQDQDQDQAQVQDPAPRRKKPRRFTAEPQRVSESSLVGVFELPHGAGRPATGVPGDPATTSDGGKESQGEQGSATGHGRAATEPVAAPVEALLEQRAAEDSPRAWGDSEDDLGEWMKSQRPPHWD</sequence>
<dbReference type="Proteomes" id="UP000323856">
    <property type="component" value="Unassembled WGS sequence"/>
</dbReference>
<dbReference type="AlphaFoldDB" id="A0A5B0EJN0"/>
<evidence type="ECO:0000313" key="2">
    <source>
        <dbReference type="EMBL" id="KAA0977940.1"/>
    </source>
</evidence>
<organism evidence="2 3">
    <name type="scientific">Paeniglutamicibacter gangotriensis</name>
    <dbReference type="NCBI Taxonomy" id="254787"/>
    <lineage>
        <taxon>Bacteria</taxon>
        <taxon>Bacillati</taxon>
        <taxon>Actinomycetota</taxon>
        <taxon>Actinomycetes</taxon>
        <taxon>Micrococcales</taxon>
        <taxon>Micrococcaceae</taxon>
        <taxon>Paeniglutamicibacter</taxon>
    </lineage>
</organism>
<name>A0A5B0EJN0_9MICC</name>
<proteinExistence type="predicted"/>